<reference evidence="2" key="2">
    <citation type="submission" date="2021-02" db="EMBL/GenBank/DDBJ databases">
        <authorList>
            <person name="Kimball J.A."/>
            <person name="Haas M.W."/>
            <person name="Macchietto M."/>
            <person name="Kono T."/>
            <person name="Duquette J."/>
            <person name="Shao M."/>
        </authorList>
    </citation>
    <scope>NUCLEOTIDE SEQUENCE</scope>
    <source>
        <tissue evidence="2">Fresh leaf tissue</tissue>
    </source>
</reference>
<evidence type="ECO:0000313" key="3">
    <source>
        <dbReference type="Proteomes" id="UP000729402"/>
    </source>
</evidence>
<organism evidence="2 3">
    <name type="scientific">Zizania palustris</name>
    <name type="common">Northern wild rice</name>
    <dbReference type="NCBI Taxonomy" id="103762"/>
    <lineage>
        <taxon>Eukaryota</taxon>
        <taxon>Viridiplantae</taxon>
        <taxon>Streptophyta</taxon>
        <taxon>Embryophyta</taxon>
        <taxon>Tracheophyta</taxon>
        <taxon>Spermatophyta</taxon>
        <taxon>Magnoliopsida</taxon>
        <taxon>Liliopsida</taxon>
        <taxon>Poales</taxon>
        <taxon>Poaceae</taxon>
        <taxon>BOP clade</taxon>
        <taxon>Oryzoideae</taxon>
        <taxon>Oryzeae</taxon>
        <taxon>Zizaniinae</taxon>
        <taxon>Zizania</taxon>
    </lineage>
</organism>
<feature type="region of interest" description="Disordered" evidence="1">
    <location>
        <begin position="61"/>
        <end position="133"/>
    </location>
</feature>
<proteinExistence type="predicted"/>
<feature type="compositionally biased region" description="Polar residues" evidence="1">
    <location>
        <begin position="62"/>
        <end position="82"/>
    </location>
</feature>
<feature type="compositionally biased region" description="Basic and acidic residues" evidence="1">
    <location>
        <begin position="112"/>
        <end position="122"/>
    </location>
</feature>
<comment type="caution">
    <text evidence="2">The sequence shown here is derived from an EMBL/GenBank/DDBJ whole genome shotgun (WGS) entry which is preliminary data.</text>
</comment>
<reference evidence="2" key="1">
    <citation type="journal article" date="2021" name="bioRxiv">
        <title>Whole Genome Assembly and Annotation of Northern Wild Rice, Zizania palustris L., Supports a Whole Genome Duplication in the Zizania Genus.</title>
        <authorList>
            <person name="Haas M."/>
            <person name="Kono T."/>
            <person name="Macchietto M."/>
            <person name="Millas R."/>
            <person name="McGilp L."/>
            <person name="Shao M."/>
            <person name="Duquette J."/>
            <person name="Hirsch C.N."/>
            <person name="Kimball J."/>
        </authorList>
    </citation>
    <scope>NUCLEOTIDE SEQUENCE</scope>
    <source>
        <tissue evidence="2">Fresh leaf tissue</tissue>
    </source>
</reference>
<accession>A0A8J5VLE4</accession>
<sequence>MRAVVNIAVHQGPPKNLSSFIGKASTDSETSKVASVVGRTVVSSLAKGRGTCIAKRLITGDEGTTTPNVEASTLEYATTSRPASPVVETTTMTDEEMPLAEPEIANPVAPKADPHLLSRSDGYHNQLGISRPE</sequence>
<name>A0A8J5VLE4_ZIZPA</name>
<dbReference type="AlphaFoldDB" id="A0A8J5VLE4"/>
<evidence type="ECO:0000256" key="1">
    <source>
        <dbReference type="SAM" id="MobiDB-lite"/>
    </source>
</evidence>
<keyword evidence="3" id="KW-1185">Reference proteome</keyword>
<protein>
    <submittedName>
        <fullName evidence="2">Uncharacterized protein</fullName>
    </submittedName>
</protein>
<dbReference type="Proteomes" id="UP000729402">
    <property type="component" value="Unassembled WGS sequence"/>
</dbReference>
<evidence type="ECO:0000313" key="2">
    <source>
        <dbReference type="EMBL" id="KAG8076082.1"/>
    </source>
</evidence>
<dbReference type="EMBL" id="JAAALK010000283">
    <property type="protein sequence ID" value="KAG8076082.1"/>
    <property type="molecule type" value="Genomic_DNA"/>
</dbReference>
<gene>
    <name evidence="2" type="ORF">GUJ93_ZPchr0006g44023</name>
</gene>